<keyword evidence="1" id="KW-0378">Hydrolase</keyword>
<gene>
    <name evidence="1" type="ORF">LMF89_22645</name>
</gene>
<name>A0ABS8HY92_9FIRM</name>
<dbReference type="Proteomes" id="UP001165492">
    <property type="component" value="Unassembled WGS sequence"/>
</dbReference>
<reference evidence="1" key="1">
    <citation type="submission" date="2021-11" db="EMBL/GenBank/DDBJ databases">
        <title>Description of a new species Pelosinus isolated from the bottom sediments of Lake Baikal.</title>
        <authorList>
            <person name="Zakharyuk A."/>
        </authorList>
    </citation>
    <scope>NUCLEOTIDE SEQUENCE</scope>
    <source>
        <strain evidence="1">Bkl1</strain>
    </source>
</reference>
<sequence length="165" mass="19127">MFKRHLSFAKTLINELGEEKGTELILKSIKDYGRRIGEEAKNAVISQGLDNKPENYREDLPLYGMHDGTEMVEVDGEKRIRAYGCVMGELWNELGEGKIGRYYCFVDPAKYMAFNQNSKLIHTKALPCGDEYCEFVLRQTTEQEKDDFSSTNKDWSYMDKRLSQK</sequence>
<protein>
    <submittedName>
        <fullName evidence="1">L-2-amino-thiazoline-4-carboxylic acid hydrolase</fullName>
    </submittedName>
</protein>
<accession>A0ABS8HY92</accession>
<proteinExistence type="predicted"/>
<keyword evidence="2" id="KW-1185">Reference proteome</keyword>
<comment type="caution">
    <text evidence="1">The sequence shown here is derived from an EMBL/GenBank/DDBJ whole genome shotgun (WGS) entry which is preliminary data.</text>
</comment>
<dbReference type="GO" id="GO:0016787">
    <property type="term" value="F:hydrolase activity"/>
    <property type="evidence" value="ECO:0007669"/>
    <property type="project" value="UniProtKB-KW"/>
</dbReference>
<dbReference type="EMBL" id="JAJHJB010000050">
    <property type="protein sequence ID" value="MCC5468139.1"/>
    <property type="molecule type" value="Genomic_DNA"/>
</dbReference>
<organism evidence="1 2">
    <name type="scientific">Pelosinus baikalensis</name>
    <dbReference type="NCBI Taxonomy" id="2892015"/>
    <lineage>
        <taxon>Bacteria</taxon>
        <taxon>Bacillati</taxon>
        <taxon>Bacillota</taxon>
        <taxon>Negativicutes</taxon>
        <taxon>Selenomonadales</taxon>
        <taxon>Sporomusaceae</taxon>
        <taxon>Pelosinus</taxon>
    </lineage>
</organism>
<evidence type="ECO:0000313" key="2">
    <source>
        <dbReference type="Proteomes" id="UP001165492"/>
    </source>
</evidence>
<dbReference type="Pfam" id="PF14196">
    <property type="entry name" value="ATC_hydrolase"/>
    <property type="match status" value="1"/>
</dbReference>
<dbReference type="RefSeq" id="WP_369412689.1">
    <property type="nucleotide sequence ID" value="NZ_JAJHJB010000050.1"/>
</dbReference>
<evidence type="ECO:0000313" key="1">
    <source>
        <dbReference type="EMBL" id="MCC5468139.1"/>
    </source>
</evidence>
<dbReference type="InterPro" id="IPR026002">
    <property type="entry name" value="ATC_hydrolase-like"/>
</dbReference>